<dbReference type="InterPro" id="IPR000301">
    <property type="entry name" value="Tetraspanin_animals"/>
</dbReference>
<comment type="similarity">
    <text evidence="2 6">Belongs to the tetraspanin (TM4SF) family.</text>
</comment>
<dbReference type="PANTHER" id="PTHR19282:SF555">
    <property type="entry name" value="TETRASPANIN-2A"/>
    <property type="match status" value="1"/>
</dbReference>
<dbReference type="AlphaFoldDB" id="W2TSI9"/>
<evidence type="ECO:0000313" key="8">
    <source>
        <dbReference type="Proteomes" id="UP000053676"/>
    </source>
</evidence>
<dbReference type="PRINTS" id="PR00259">
    <property type="entry name" value="TMFOUR"/>
</dbReference>
<feature type="transmembrane region" description="Helical" evidence="6">
    <location>
        <begin position="268"/>
        <end position="291"/>
    </location>
</feature>
<dbReference type="SUPFAM" id="SSF48652">
    <property type="entry name" value="Tetraspanin"/>
    <property type="match status" value="1"/>
</dbReference>
<dbReference type="OMA" id="YITNTLR"/>
<dbReference type="InterPro" id="IPR018499">
    <property type="entry name" value="Tetraspanin/Peripherin"/>
</dbReference>
<evidence type="ECO:0000256" key="4">
    <source>
        <dbReference type="ARBA" id="ARBA00022989"/>
    </source>
</evidence>
<name>W2TSI9_NECAM</name>
<evidence type="ECO:0000256" key="5">
    <source>
        <dbReference type="ARBA" id="ARBA00023136"/>
    </source>
</evidence>
<sequence length="305" mass="34550">MTIQRTGGDGAKVALMIYTILFWTSGLALIFIGLWMLLDPKRNYILNLVDFSEDDPLLLSSPRSSLAENLRNIIKFSYGVSMEIEESRKITVLIDKLQFYIFKAKNICFLKEECCGVTTGDDYLSSRWMALVSTDPIYENEDPPLVPLSCCRQILGASALNPVARSLARCQQSNPNRTWRHTAQQCCGGEGPQDYYNSFWFITNTYRGTRSFVPPSCCRQSQAGRAWSPAPIDPMCTTYRYDSQAFASSVYNVGCHEKLLRWVDEQTWIFAGVGFGFAALMVIGMAISLILCNSVKYYTFIRDEY</sequence>
<evidence type="ECO:0000313" key="7">
    <source>
        <dbReference type="EMBL" id="ETN84629.1"/>
    </source>
</evidence>
<dbReference type="PANTHER" id="PTHR19282">
    <property type="entry name" value="TETRASPANIN"/>
    <property type="match status" value="1"/>
</dbReference>
<dbReference type="Pfam" id="PF00335">
    <property type="entry name" value="Tetraspanin"/>
    <property type="match status" value="1"/>
</dbReference>
<organism evidence="7 8">
    <name type="scientific">Necator americanus</name>
    <name type="common">Human hookworm</name>
    <dbReference type="NCBI Taxonomy" id="51031"/>
    <lineage>
        <taxon>Eukaryota</taxon>
        <taxon>Metazoa</taxon>
        <taxon>Ecdysozoa</taxon>
        <taxon>Nematoda</taxon>
        <taxon>Chromadorea</taxon>
        <taxon>Rhabditida</taxon>
        <taxon>Rhabditina</taxon>
        <taxon>Rhabditomorpha</taxon>
        <taxon>Strongyloidea</taxon>
        <taxon>Ancylostomatidae</taxon>
        <taxon>Bunostominae</taxon>
        <taxon>Necator</taxon>
    </lineage>
</organism>
<dbReference type="PIRSF" id="PIRSF002419">
    <property type="entry name" value="Tetraspanin"/>
    <property type="match status" value="1"/>
</dbReference>
<evidence type="ECO:0000256" key="2">
    <source>
        <dbReference type="ARBA" id="ARBA00006840"/>
    </source>
</evidence>
<dbReference type="OrthoDB" id="10033535at2759"/>
<evidence type="ECO:0000256" key="3">
    <source>
        <dbReference type="ARBA" id="ARBA00022692"/>
    </source>
</evidence>
<dbReference type="STRING" id="51031.W2TSI9"/>
<feature type="transmembrane region" description="Helical" evidence="6">
    <location>
        <begin position="15"/>
        <end position="38"/>
    </location>
</feature>
<protein>
    <recommendedName>
        <fullName evidence="6">Tetraspanin</fullName>
    </recommendedName>
</protein>
<keyword evidence="8" id="KW-1185">Reference proteome</keyword>
<comment type="caution">
    <text evidence="6">Lacks conserved residue(s) required for the propagation of feature annotation.</text>
</comment>
<gene>
    <name evidence="7" type="ORF">NECAME_06789</name>
</gene>
<dbReference type="Proteomes" id="UP000053676">
    <property type="component" value="Unassembled WGS sequence"/>
</dbReference>
<proteinExistence type="inferred from homology"/>
<dbReference type="EMBL" id="KI657910">
    <property type="protein sequence ID" value="ETN84629.1"/>
    <property type="molecule type" value="Genomic_DNA"/>
</dbReference>
<accession>W2TSI9</accession>
<evidence type="ECO:0000256" key="1">
    <source>
        <dbReference type="ARBA" id="ARBA00004141"/>
    </source>
</evidence>
<reference evidence="8" key="1">
    <citation type="journal article" date="2014" name="Nat. Genet.">
        <title>Genome of the human hookworm Necator americanus.</title>
        <authorList>
            <person name="Tang Y.T."/>
            <person name="Gao X."/>
            <person name="Rosa B.A."/>
            <person name="Abubucker S."/>
            <person name="Hallsworth-Pepin K."/>
            <person name="Martin J."/>
            <person name="Tyagi R."/>
            <person name="Heizer E."/>
            <person name="Zhang X."/>
            <person name="Bhonagiri-Palsikar V."/>
            <person name="Minx P."/>
            <person name="Warren W.C."/>
            <person name="Wang Q."/>
            <person name="Zhan B."/>
            <person name="Hotez P.J."/>
            <person name="Sternberg P.W."/>
            <person name="Dougall A."/>
            <person name="Gaze S.T."/>
            <person name="Mulvenna J."/>
            <person name="Sotillo J."/>
            <person name="Ranganathan S."/>
            <person name="Rabelo E.M."/>
            <person name="Wilson R.K."/>
            <person name="Felgner P.L."/>
            <person name="Bethony J."/>
            <person name="Hawdon J.M."/>
            <person name="Gasser R.B."/>
            <person name="Loukas A."/>
            <person name="Mitreva M."/>
        </authorList>
    </citation>
    <scope>NUCLEOTIDE SEQUENCE [LARGE SCALE GENOMIC DNA]</scope>
</reference>
<evidence type="ECO:0000256" key="6">
    <source>
        <dbReference type="RuleBase" id="RU361218"/>
    </source>
</evidence>
<keyword evidence="5 6" id="KW-0472">Membrane</keyword>
<dbReference type="KEGG" id="nai:NECAME_06789"/>
<comment type="subcellular location">
    <subcellularLocation>
        <location evidence="1 6">Membrane</location>
        <topology evidence="1 6">Multi-pass membrane protein</topology>
    </subcellularLocation>
</comment>
<keyword evidence="3 6" id="KW-0812">Transmembrane</keyword>
<dbReference type="GO" id="GO:0005886">
    <property type="term" value="C:plasma membrane"/>
    <property type="evidence" value="ECO:0007669"/>
    <property type="project" value="TreeGrafter"/>
</dbReference>
<dbReference type="InterPro" id="IPR008952">
    <property type="entry name" value="Tetraspanin_EC2_sf"/>
</dbReference>
<keyword evidence="4 6" id="KW-1133">Transmembrane helix</keyword>